<protein>
    <submittedName>
        <fullName evidence="4">Class I SAM-dependent methyltransferase</fullName>
    </submittedName>
</protein>
<evidence type="ECO:0000256" key="1">
    <source>
        <dbReference type="ARBA" id="ARBA00022603"/>
    </source>
</evidence>
<proteinExistence type="predicted"/>
<dbReference type="Gene3D" id="3.40.50.150">
    <property type="entry name" value="Vaccinia Virus protein VP39"/>
    <property type="match status" value="1"/>
</dbReference>
<gene>
    <name evidence="4" type="ORF">C9I94_10455</name>
</gene>
<dbReference type="EMBL" id="PYLZ01000005">
    <property type="protein sequence ID" value="PSW24452.1"/>
    <property type="molecule type" value="Genomic_DNA"/>
</dbReference>
<sequence length="192" mass="21843">MTNYYIENAKSFIDDTLFVDMSEIYTPFLDRLEVGAKILDIGCGSGRDLLFFKNAGFVPTGLEPSMPLAEHARNYAKVEVWGNTIQGLKTDKKFNGVWACASLLHIPSNELKACFQKIANLVIGDGVIYASFKHGTFEGIRNGRFFNFQTLETLQYHLPEALKVDEFWISSDKRKERSDEWLNIVLSCKRTN</sequence>
<keyword evidence="5" id="KW-1185">Reference proteome</keyword>
<dbReference type="CDD" id="cd02440">
    <property type="entry name" value="AdoMet_MTases"/>
    <property type="match status" value="1"/>
</dbReference>
<reference evidence="4 5" key="1">
    <citation type="submission" date="2018-01" db="EMBL/GenBank/DDBJ databases">
        <title>Whole genome sequencing of Histamine producing bacteria.</title>
        <authorList>
            <person name="Butler K."/>
        </authorList>
    </citation>
    <scope>NUCLEOTIDE SEQUENCE [LARGE SCALE GENOMIC DNA]</scope>
    <source>
        <strain evidence="4 5">DSM 24669</strain>
    </source>
</reference>
<accession>A0A0J8VBA6</accession>
<dbReference type="OrthoDB" id="7348755at2"/>
<feature type="domain" description="Methyltransferase" evidence="3">
    <location>
        <begin position="38"/>
        <end position="122"/>
    </location>
</feature>
<keyword evidence="2 4" id="KW-0808">Transferase</keyword>
<evidence type="ECO:0000313" key="4">
    <source>
        <dbReference type="EMBL" id="PSW24452.1"/>
    </source>
</evidence>
<dbReference type="SUPFAM" id="SSF53335">
    <property type="entry name" value="S-adenosyl-L-methionine-dependent methyltransferases"/>
    <property type="match status" value="1"/>
</dbReference>
<dbReference type="RefSeq" id="WP_048898976.1">
    <property type="nucleotide sequence ID" value="NZ_AP024853.1"/>
</dbReference>
<evidence type="ECO:0000313" key="5">
    <source>
        <dbReference type="Proteomes" id="UP000240481"/>
    </source>
</evidence>
<organism evidence="4 5">
    <name type="scientific">Photobacterium swingsii</name>
    <dbReference type="NCBI Taxonomy" id="680026"/>
    <lineage>
        <taxon>Bacteria</taxon>
        <taxon>Pseudomonadati</taxon>
        <taxon>Pseudomonadota</taxon>
        <taxon>Gammaproteobacteria</taxon>
        <taxon>Vibrionales</taxon>
        <taxon>Vibrionaceae</taxon>
        <taxon>Photobacterium</taxon>
    </lineage>
</organism>
<evidence type="ECO:0000259" key="3">
    <source>
        <dbReference type="Pfam" id="PF13649"/>
    </source>
</evidence>
<keyword evidence="1 4" id="KW-0489">Methyltransferase</keyword>
<dbReference type="PANTHER" id="PTHR43861:SF1">
    <property type="entry name" value="TRANS-ACONITATE 2-METHYLTRANSFERASE"/>
    <property type="match status" value="1"/>
</dbReference>
<comment type="caution">
    <text evidence="4">The sequence shown here is derived from an EMBL/GenBank/DDBJ whole genome shotgun (WGS) entry which is preliminary data.</text>
</comment>
<dbReference type="GO" id="GO:0032259">
    <property type="term" value="P:methylation"/>
    <property type="evidence" value="ECO:0007669"/>
    <property type="project" value="UniProtKB-KW"/>
</dbReference>
<dbReference type="AlphaFoldDB" id="A0A0J8VBA6"/>
<dbReference type="Proteomes" id="UP000240481">
    <property type="component" value="Unassembled WGS sequence"/>
</dbReference>
<dbReference type="PANTHER" id="PTHR43861">
    <property type="entry name" value="TRANS-ACONITATE 2-METHYLTRANSFERASE-RELATED"/>
    <property type="match status" value="1"/>
</dbReference>
<name>A0A0J8VBA6_9GAMM</name>
<dbReference type="GO" id="GO:0008168">
    <property type="term" value="F:methyltransferase activity"/>
    <property type="evidence" value="ECO:0007669"/>
    <property type="project" value="UniProtKB-KW"/>
</dbReference>
<dbReference type="STRING" id="680026.AB733_11935"/>
<dbReference type="Pfam" id="PF13649">
    <property type="entry name" value="Methyltransf_25"/>
    <property type="match status" value="1"/>
</dbReference>
<dbReference type="InterPro" id="IPR029063">
    <property type="entry name" value="SAM-dependent_MTases_sf"/>
</dbReference>
<dbReference type="InterPro" id="IPR041698">
    <property type="entry name" value="Methyltransf_25"/>
</dbReference>
<evidence type="ECO:0000256" key="2">
    <source>
        <dbReference type="ARBA" id="ARBA00022679"/>
    </source>
</evidence>